<accession>A0A6I5A4C9</accession>
<keyword evidence="1" id="KW-1133">Transmembrane helix</keyword>
<dbReference type="Proteomes" id="UP000468638">
    <property type="component" value="Unassembled WGS sequence"/>
</dbReference>
<protein>
    <submittedName>
        <fullName evidence="2">Uncharacterized protein</fullName>
    </submittedName>
</protein>
<reference evidence="2 3" key="1">
    <citation type="submission" date="2019-11" db="EMBL/GenBank/DDBJ databases">
        <title>Genome sequences of 17 halophilic strains isolated from different environments.</title>
        <authorList>
            <person name="Furrow R.E."/>
        </authorList>
    </citation>
    <scope>NUCLEOTIDE SEQUENCE [LARGE SCALE GENOMIC DNA]</scope>
    <source>
        <strain evidence="2 3">22514_16_FS</strain>
    </source>
</reference>
<proteinExistence type="predicted"/>
<dbReference type="AlphaFoldDB" id="A0A6I5A4C9"/>
<gene>
    <name evidence="2" type="ORF">GLW05_16500</name>
</gene>
<sequence>MSKCKIHSYGQGGERMSNGLKITLVILSILVIIAIIVFLIASVMFFTV</sequence>
<feature type="transmembrane region" description="Helical" evidence="1">
    <location>
        <begin position="20"/>
        <end position="46"/>
    </location>
</feature>
<keyword evidence="1" id="KW-0472">Membrane</keyword>
<organism evidence="2 3">
    <name type="scientific">Pontibacillus yanchengensis</name>
    <dbReference type="NCBI Taxonomy" id="462910"/>
    <lineage>
        <taxon>Bacteria</taxon>
        <taxon>Bacillati</taxon>
        <taxon>Bacillota</taxon>
        <taxon>Bacilli</taxon>
        <taxon>Bacillales</taxon>
        <taxon>Bacillaceae</taxon>
        <taxon>Pontibacillus</taxon>
    </lineage>
</organism>
<name>A0A6I5A4C9_9BACI</name>
<dbReference type="RefSeq" id="WP_160847219.1">
    <property type="nucleotide sequence ID" value="NZ_WMEQ01000014.1"/>
</dbReference>
<evidence type="ECO:0000313" key="2">
    <source>
        <dbReference type="EMBL" id="MYL35181.1"/>
    </source>
</evidence>
<dbReference type="EMBL" id="WMEQ01000014">
    <property type="protein sequence ID" value="MYL35181.1"/>
    <property type="molecule type" value="Genomic_DNA"/>
</dbReference>
<evidence type="ECO:0000313" key="3">
    <source>
        <dbReference type="Proteomes" id="UP000468638"/>
    </source>
</evidence>
<keyword evidence="1" id="KW-0812">Transmembrane</keyword>
<evidence type="ECO:0000256" key="1">
    <source>
        <dbReference type="SAM" id="Phobius"/>
    </source>
</evidence>
<comment type="caution">
    <text evidence="2">The sequence shown here is derived from an EMBL/GenBank/DDBJ whole genome shotgun (WGS) entry which is preliminary data.</text>
</comment>